<evidence type="ECO:0000256" key="15">
    <source>
        <dbReference type="SAM" id="MobiDB-lite"/>
    </source>
</evidence>
<feature type="coiled-coil region" evidence="14">
    <location>
        <begin position="867"/>
        <end position="917"/>
    </location>
</feature>
<keyword evidence="9" id="KW-0472">Membrane</keyword>
<evidence type="ECO:0000256" key="6">
    <source>
        <dbReference type="ARBA" id="ARBA00022792"/>
    </source>
</evidence>
<organism evidence="16 17">
    <name type="scientific">Scomber scombrus</name>
    <name type="common">Atlantic mackerel</name>
    <name type="synonym">Scomber vernalis</name>
    <dbReference type="NCBI Taxonomy" id="13677"/>
    <lineage>
        <taxon>Eukaryota</taxon>
        <taxon>Metazoa</taxon>
        <taxon>Chordata</taxon>
        <taxon>Craniata</taxon>
        <taxon>Vertebrata</taxon>
        <taxon>Euteleostomi</taxon>
        <taxon>Actinopterygii</taxon>
        <taxon>Neopterygii</taxon>
        <taxon>Teleostei</taxon>
        <taxon>Neoteleostei</taxon>
        <taxon>Acanthomorphata</taxon>
        <taxon>Pelagiaria</taxon>
        <taxon>Scombriformes</taxon>
        <taxon>Scombridae</taxon>
        <taxon>Scomber</taxon>
    </lineage>
</organism>
<comment type="subunit">
    <text evidence="12">Component of the ATP synthase complex composed at least of ATP5F1A/subunit alpha, ATP5F1B/subunit beta, ATP5MC1/subunit c (homooctomer), MT-ATP6/subunit a, MT-ATP8/subunit 8, ATP5ME/subunit e, ATP5MF/subunit f, ATP5MG/subunit g, ATP5MK/subunit k, ATP5MJ/subunit j, ATP5F1C/subunit gamma, ATP5F1D/subunit delta, ATP5F1E/subunit epsilon, ATP5PF/subunit F6, ATP5PB/subunit b, ATP5PD/subunit d, ATP5PO/subunit OSCP. ATP synthase complex consists of a soluble F(1) head domain (subunits alpha(3) and beta(3)) - the catalytic core - and a membrane F(0) domain - the membrane proton channel (subunits c, a, 8, e, f, g, k and j). These two domains are linked by a central stalk (subunits gamma, delta, and epsilon) rotating inside the F1 region and a stationary peripheral stalk (subunits F6, b, d, and OSCP).</text>
</comment>
<dbReference type="Proteomes" id="UP001314229">
    <property type="component" value="Unassembled WGS sequence"/>
</dbReference>
<comment type="similarity">
    <text evidence="2">Belongs to the eukaryotic ATPase subunit F6 family.</text>
</comment>
<dbReference type="GO" id="GO:0045259">
    <property type="term" value="C:proton-transporting ATP synthase complex"/>
    <property type="evidence" value="ECO:0007669"/>
    <property type="project" value="UniProtKB-KW"/>
</dbReference>
<feature type="region of interest" description="Disordered" evidence="15">
    <location>
        <begin position="34"/>
        <end position="151"/>
    </location>
</feature>
<feature type="coiled-coil region" evidence="14">
    <location>
        <begin position="338"/>
        <end position="365"/>
    </location>
</feature>
<evidence type="ECO:0000256" key="4">
    <source>
        <dbReference type="ARBA" id="ARBA00022547"/>
    </source>
</evidence>
<feature type="compositionally biased region" description="Polar residues" evidence="15">
    <location>
        <begin position="123"/>
        <end position="151"/>
    </location>
</feature>
<sequence length="1167" mass="124263">MAAVLLRRGPGLCVRCIHRELCRVVWRPQAALFSSKPSDRKPPRKTHIKKAKPQPALDVNKLLEQLFSQKRPDTAPPAGKARPAQASSMSTKPRASSSSSSVKVPTSSVPPAASSLPKENIAPVSTESESASPTKPKTSFSSETPQQSSQVFTADAVSNVTVATTTNSSTTPAPVAPPKCQTSAETVESKAAAEPALSSSSTYMIKTNVETSSSAAVAIEPIIETAIESPVEASPGPDPINPTVDAAAEEVQTKSIDSGAVDASQTTTVKPLIETAIESPVEASPPTVEAQETSTAVVDGPVEPIVDAAAEEVHTKSIDSGVVATVEPLIETTIEPSVEASISALETAEAQVEALAEEVRTKNKDIGEINLLHTANEEPLIETAVEASVESNTSALGMLESRAAVPESTIKPTIDTEADTAAQTLQPSSTDSAPVNLSTKEEPLIETTVEASVETSRSPLESRAAVAEAVEITVDSSAKEVRTSNSTDSRAIDFTQTSKAQPIIEITVESQVDTKPPPVEALETRAAAVVGGPVEPIVDAAAEEVHTKSIDSGGIDFTQTAKVEPLIETTIEPSVETSTTDLEIPESRAAVAGQAVETTVDAPGNEVRTNSTDSGVIDFTQTAKVEPLIETTVESSVEAMRSTLAAVSESIVEEVNTKSIESEVIDFTQTAKLESLTETTIESRAAVAEGPVEPKVETGVEESLSHAALIQTVQESAALPLINEVESTVESSSGNVVVEVAEEMNLEAVTLNLAKVLVKSLKTDELLLAKSDLDEKAEKRLQELLVQTGVGAELKAATETENSTETLTEILSKWETLSEDLHELEGETGMLVKEILCHVPAVLSETSTSVEKSSKEDEAMTLESITLADVQTEVRSLECEALQETRDALQNKADGLAKEEKMEVKMEKEDVADLEGTIEAEMLALDSISEATDALEAEASVFLESMFGSEQGLTQPLGALLIERKEGETIVQEAEKESKEQDGSVLEAMSLESVTLAEIEASFGTLESESLNETSAYFEEEAEILAGEKTVAVEDGVAFEEMTEALTVESWSLPEADDLSEALQTDELMEELLFSIPGHAEESRTGQEVVRENNLDDLDPVQRLFLEKIREYDNMSRLSGEPVEMDPDYEKSLSEETAKLQRLYGGGDLSSFPQFTFTEPTMDQDSK</sequence>
<feature type="compositionally biased region" description="Polar residues" evidence="15">
    <location>
        <begin position="1151"/>
        <end position="1167"/>
    </location>
</feature>
<feature type="region of interest" description="Disordered" evidence="15">
    <location>
        <begin position="165"/>
        <end position="198"/>
    </location>
</feature>
<dbReference type="InterPro" id="IPR036204">
    <property type="entry name" value="ATP_synth_f6_sf_mt"/>
</dbReference>
<accession>A0AAV1PZU5</accession>
<evidence type="ECO:0000256" key="2">
    <source>
        <dbReference type="ARBA" id="ARBA00007346"/>
    </source>
</evidence>
<dbReference type="InterPro" id="IPR008387">
    <property type="entry name" value="ATP_synth_f6_mt"/>
</dbReference>
<evidence type="ECO:0000256" key="3">
    <source>
        <dbReference type="ARBA" id="ARBA00022448"/>
    </source>
</evidence>
<keyword evidence="4" id="KW-0138">CF(0)</keyword>
<feature type="compositionally biased region" description="Basic residues" evidence="15">
    <location>
        <begin position="42"/>
        <end position="52"/>
    </location>
</feature>
<dbReference type="GO" id="GO:0016301">
    <property type="term" value="F:kinase activity"/>
    <property type="evidence" value="ECO:0007669"/>
    <property type="project" value="UniProtKB-KW"/>
</dbReference>
<dbReference type="GO" id="GO:0015986">
    <property type="term" value="P:proton motive force-driven ATP synthesis"/>
    <property type="evidence" value="ECO:0007669"/>
    <property type="project" value="InterPro"/>
</dbReference>
<dbReference type="PANTHER" id="PTHR12441:SF10">
    <property type="entry name" value="ATP SYNTHASE-COUPLING FACTOR 6, MITOCHONDRIAL"/>
    <property type="match status" value="1"/>
</dbReference>
<evidence type="ECO:0000313" key="17">
    <source>
        <dbReference type="Proteomes" id="UP001314229"/>
    </source>
</evidence>
<dbReference type="EMBL" id="CAWUFR010000364">
    <property type="protein sequence ID" value="CAK6976758.1"/>
    <property type="molecule type" value="Genomic_DNA"/>
</dbReference>
<comment type="function">
    <text evidence="11">Subunit F6, of the mitochondrial membrane ATP synthase complex (F(1)F(0) ATP synthase or Complex V) that produces ATP from ADP in the presence of a proton gradient across the membrane which is generated by electron transport complexes of the respiratory chain. ATP synthase complex consist of a soluble F(1) head domain - the catalytic core - and a membrane F(1) domain - the membrane proton channel. These two domains are linked by a central stalk rotating inside the F(1) region and a stationary peripheral stalk. During catalysis, ATP synthesis in the catalytic domain of F(1) is coupled via a rotary mechanism of the central stalk subunits to proton translocation. In vivo, can only synthesize ATP although its ATP hydrolase activity can be activated artificially in vitro. Part of the complex F(0) domain. Part of the complex F(0) domain and the peripheric stalk, which acts as a stator to hold the catalytic alpha(3)beta(3) subcomplex and subunit a/ATP6 static relative to the rotary elements.</text>
</comment>
<evidence type="ECO:0000256" key="12">
    <source>
        <dbReference type="ARBA" id="ARBA00064647"/>
    </source>
</evidence>
<dbReference type="AlphaFoldDB" id="A0AAV1PZU5"/>
<dbReference type="GO" id="GO:0005743">
    <property type="term" value="C:mitochondrial inner membrane"/>
    <property type="evidence" value="ECO:0007669"/>
    <property type="project" value="UniProtKB-SubCell"/>
</dbReference>
<keyword evidence="14" id="KW-0175">Coiled coil</keyword>
<keyword evidence="16" id="KW-0808">Transferase</keyword>
<evidence type="ECO:0000256" key="9">
    <source>
        <dbReference type="ARBA" id="ARBA00023136"/>
    </source>
</evidence>
<keyword evidence="3" id="KW-0813">Transport</keyword>
<evidence type="ECO:0000256" key="7">
    <source>
        <dbReference type="ARBA" id="ARBA00023065"/>
    </source>
</evidence>
<reference evidence="16 17" key="1">
    <citation type="submission" date="2024-01" db="EMBL/GenBank/DDBJ databases">
        <authorList>
            <person name="Alioto T."/>
            <person name="Alioto T."/>
            <person name="Gomez Garrido J."/>
        </authorList>
    </citation>
    <scope>NUCLEOTIDE SEQUENCE [LARGE SCALE GENOMIC DNA]</scope>
</reference>
<evidence type="ECO:0000256" key="14">
    <source>
        <dbReference type="SAM" id="Coils"/>
    </source>
</evidence>
<protein>
    <recommendedName>
        <fullName evidence="13">ATP synthase peripheral stalk subunit F6, mitochondrial</fullName>
    </recommendedName>
    <alternativeName>
        <fullName evidence="10">ATP synthase peripheral stalk subunit F6</fullName>
    </alternativeName>
</protein>
<comment type="subcellular location">
    <subcellularLocation>
        <location evidence="1">Mitochondrion inner membrane</location>
    </subcellularLocation>
</comment>
<evidence type="ECO:0000256" key="10">
    <source>
        <dbReference type="ARBA" id="ARBA00029863"/>
    </source>
</evidence>
<dbReference type="Gene3D" id="1.10.246.110">
    <property type="entry name" value="Mitochondrial ATP synthase-coupling factor 6"/>
    <property type="match status" value="1"/>
</dbReference>
<keyword evidence="6" id="KW-0999">Mitochondrion inner membrane</keyword>
<keyword evidence="7" id="KW-0406">Ion transport</keyword>
<dbReference type="GO" id="GO:0015078">
    <property type="term" value="F:proton transmembrane transporter activity"/>
    <property type="evidence" value="ECO:0007669"/>
    <property type="project" value="InterPro"/>
</dbReference>
<evidence type="ECO:0000256" key="11">
    <source>
        <dbReference type="ARBA" id="ARBA00059339"/>
    </source>
</evidence>
<feature type="compositionally biased region" description="Low complexity" evidence="15">
    <location>
        <begin position="86"/>
        <end position="115"/>
    </location>
</feature>
<evidence type="ECO:0000256" key="5">
    <source>
        <dbReference type="ARBA" id="ARBA00022781"/>
    </source>
</evidence>
<keyword evidence="5" id="KW-0375">Hydrogen ion transport</keyword>
<name>A0AAV1PZU5_SCOSC</name>
<keyword evidence="17" id="KW-1185">Reference proteome</keyword>
<gene>
    <name evidence="16" type="ORF">FSCOSCO3_A018851</name>
</gene>
<evidence type="ECO:0000313" key="16">
    <source>
        <dbReference type="EMBL" id="CAK6976758.1"/>
    </source>
</evidence>
<feature type="region of interest" description="Disordered" evidence="15">
    <location>
        <begin position="1145"/>
        <end position="1167"/>
    </location>
</feature>
<proteinExistence type="inferred from homology"/>
<dbReference type="FunFam" id="1.10.246.110:FF:000001">
    <property type="entry name" value="ATP synthase-coupling factor 6, mitochondrial"/>
    <property type="match status" value="1"/>
</dbReference>
<keyword evidence="8" id="KW-0496">Mitochondrion</keyword>
<dbReference type="PANTHER" id="PTHR12441">
    <property type="entry name" value="ATP SYNTHASE COUPLING FACTOR 6, MITOCHONDRIAL"/>
    <property type="match status" value="1"/>
</dbReference>
<evidence type="ECO:0000256" key="1">
    <source>
        <dbReference type="ARBA" id="ARBA00004273"/>
    </source>
</evidence>
<comment type="caution">
    <text evidence="16">The sequence shown here is derived from an EMBL/GenBank/DDBJ whole genome shotgun (WGS) entry which is preliminary data.</text>
</comment>
<evidence type="ECO:0000256" key="13">
    <source>
        <dbReference type="ARBA" id="ARBA00073749"/>
    </source>
</evidence>
<dbReference type="SUPFAM" id="SSF111357">
    <property type="entry name" value="Mitochondrial ATP synthase coupling factor 6"/>
    <property type="match status" value="1"/>
</dbReference>
<dbReference type="Pfam" id="PF05511">
    <property type="entry name" value="ATP-synt_F6"/>
    <property type="match status" value="1"/>
</dbReference>
<evidence type="ECO:0000256" key="8">
    <source>
        <dbReference type="ARBA" id="ARBA00023128"/>
    </source>
</evidence>
<keyword evidence="16" id="KW-0418">Kinase</keyword>